<gene>
    <name evidence="2" type="ORF">PVAP13_6KG246518</name>
</gene>
<protein>
    <submittedName>
        <fullName evidence="2">Uncharacterized protein</fullName>
    </submittedName>
</protein>
<organism evidence="2 3">
    <name type="scientific">Panicum virgatum</name>
    <name type="common">Blackwell switchgrass</name>
    <dbReference type="NCBI Taxonomy" id="38727"/>
    <lineage>
        <taxon>Eukaryota</taxon>
        <taxon>Viridiplantae</taxon>
        <taxon>Streptophyta</taxon>
        <taxon>Embryophyta</taxon>
        <taxon>Tracheophyta</taxon>
        <taxon>Spermatophyta</taxon>
        <taxon>Magnoliopsida</taxon>
        <taxon>Liliopsida</taxon>
        <taxon>Poales</taxon>
        <taxon>Poaceae</taxon>
        <taxon>PACMAD clade</taxon>
        <taxon>Panicoideae</taxon>
        <taxon>Panicodae</taxon>
        <taxon>Paniceae</taxon>
        <taxon>Panicinae</taxon>
        <taxon>Panicum</taxon>
        <taxon>Panicum sect. Hiantes</taxon>
    </lineage>
</organism>
<reference evidence="2" key="1">
    <citation type="submission" date="2020-05" db="EMBL/GenBank/DDBJ databases">
        <title>WGS assembly of Panicum virgatum.</title>
        <authorList>
            <person name="Lovell J.T."/>
            <person name="Jenkins J."/>
            <person name="Shu S."/>
            <person name="Juenger T.E."/>
            <person name="Schmutz J."/>
        </authorList>
    </citation>
    <scope>NUCLEOTIDE SEQUENCE</scope>
    <source>
        <strain evidence="2">AP13</strain>
    </source>
</reference>
<sequence length="133" mass="15082">TYRRYRGSQTTRSPNPQPEVDRPRRTRPSRASQTRQLLRGSLGRKEKLKSAACARARAAGAERCGGPAWWKWSPATPMNSRNPRTGGVCKDRKRRRKRREETTRRKEVQAAEARARSAASSRRRNMSSSSSSG</sequence>
<keyword evidence="3" id="KW-1185">Reference proteome</keyword>
<feature type="compositionally biased region" description="Basic and acidic residues" evidence="1">
    <location>
        <begin position="99"/>
        <end position="115"/>
    </location>
</feature>
<evidence type="ECO:0000313" key="3">
    <source>
        <dbReference type="Proteomes" id="UP000823388"/>
    </source>
</evidence>
<feature type="compositionally biased region" description="Low complexity" evidence="1">
    <location>
        <begin position="51"/>
        <end position="68"/>
    </location>
</feature>
<dbReference type="EMBL" id="CM029047">
    <property type="protein sequence ID" value="KAG2583824.1"/>
    <property type="molecule type" value="Genomic_DNA"/>
</dbReference>
<evidence type="ECO:0000256" key="1">
    <source>
        <dbReference type="SAM" id="MobiDB-lite"/>
    </source>
</evidence>
<dbReference type="Proteomes" id="UP000823388">
    <property type="component" value="Chromosome 6K"/>
</dbReference>
<name>A0A8T0REE1_PANVG</name>
<feature type="compositionally biased region" description="Low complexity" evidence="1">
    <location>
        <begin position="116"/>
        <end position="133"/>
    </location>
</feature>
<dbReference type="AlphaFoldDB" id="A0A8T0REE1"/>
<feature type="non-terminal residue" evidence="2">
    <location>
        <position position="1"/>
    </location>
</feature>
<evidence type="ECO:0000313" key="2">
    <source>
        <dbReference type="EMBL" id="KAG2583824.1"/>
    </source>
</evidence>
<accession>A0A8T0REE1</accession>
<comment type="caution">
    <text evidence="2">The sequence shown here is derived from an EMBL/GenBank/DDBJ whole genome shotgun (WGS) entry which is preliminary data.</text>
</comment>
<feature type="region of interest" description="Disordered" evidence="1">
    <location>
        <begin position="1"/>
        <end position="133"/>
    </location>
</feature>
<proteinExistence type="predicted"/>
<feature type="non-terminal residue" evidence="2">
    <location>
        <position position="133"/>
    </location>
</feature>